<comment type="caution">
    <text evidence="3">The sequence shown here is derived from an EMBL/GenBank/DDBJ whole genome shotgun (WGS) entry which is preliminary data.</text>
</comment>
<dbReference type="AlphaFoldDB" id="A0A0J1BM58"/>
<gene>
    <name evidence="3" type="ORF">RISK_000694</name>
</gene>
<dbReference type="CDD" id="cd00688">
    <property type="entry name" value="ISOPREN_C2_like"/>
    <property type="match status" value="1"/>
</dbReference>
<name>A0A0J1BM58_RHOIS</name>
<feature type="compositionally biased region" description="Low complexity" evidence="1">
    <location>
        <begin position="132"/>
        <end position="149"/>
    </location>
</feature>
<feature type="compositionally biased region" description="Low complexity" evidence="1">
    <location>
        <begin position="9"/>
        <end position="19"/>
    </location>
</feature>
<accession>A0A0J1BM58</accession>
<feature type="compositionally biased region" description="Acidic residues" evidence="1">
    <location>
        <begin position="168"/>
        <end position="180"/>
    </location>
</feature>
<keyword evidence="2 3" id="KW-0812">Transmembrane</keyword>
<feature type="region of interest" description="Disordered" evidence="1">
    <location>
        <begin position="1"/>
        <end position="181"/>
    </location>
</feature>
<evidence type="ECO:0000256" key="1">
    <source>
        <dbReference type="SAM" id="MobiDB-lite"/>
    </source>
</evidence>
<reference evidence="3" key="1">
    <citation type="submission" date="2015-05" db="EMBL/GenBank/DDBJ databases">
        <title>Permanent draft genome of Rhodopirellula islandicus K833.</title>
        <authorList>
            <person name="Kizina J."/>
            <person name="Richter M."/>
            <person name="Glockner F.O."/>
            <person name="Harder J."/>
        </authorList>
    </citation>
    <scope>NUCLEOTIDE SEQUENCE [LARGE SCALE GENOMIC DNA]</scope>
    <source>
        <strain evidence="3">K833</strain>
    </source>
</reference>
<dbReference type="STRING" id="595434.RISK_000694"/>
<evidence type="ECO:0000256" key="2">
    <source>
        <dbReference type="SAM" id="Phobius"/>
    </source>
</evidence>
<dbReference type="RefSeq" id="WP_236695971.1">
    <property type="nucleotide sequence ID" value="NZ_LECT01000006.1"/>
</dbReference>
<evidence type="ECO:0000313" key="3">
    <source>
        <dbReference type="EMBL" id="KLU07616.1"/>
    </source>
</evidence>
<protein>
    <submittedName>
        <fullName evidence="3">Transmembrane protein</fullName>
    </submittedName>
</protein>
<feature type="compositionally biased region" description="Low complexity" evidence="1">
    <location>
        <begin position="103"/>
        <end position="123"/>
    </location>
</feature>
<keyword evidence="4" id="KW-1185">Reference proteome</keyword>
<dbReference type="PATRIC" id="fig|595434.4.peg.671"/>
<dbReference type="SUPFAM" id="SSF48239">
    <property type="entry name" value="Terpenoid cyclases/Protein prenyltransferases"/>
    <property type="match status" value="1"/>
</dbReference>
<feature type="compositionally biased region" description="Pro residues" evidence="1">
    <location>
        <begin position="69"/>
        <end position="90"/>
    </location>
</feature>
<organism evidence="3 4">
    <name type="scientific">Rhodopirellula islandica</name>
    <dbReference type="NCBI Taxonomy" id="595434"/>
    <lineage>
        <taxon>Bacteria</taxon>
        <taxon>Pseudomonadati</taxon>
        <taxon>Planctomycetota</taxon>
        <taxon>Planctomycetia</taxon>
        <taxon>Pirellulales</taxon>
        <taxon>Pirellulaceae</taxon>
        <taxon>Rhodopirellula</taxon>
    </lineage>
</organism>
<dbReference type="Gene3D" id="1.50.10.20">
    <property type="match status" value="2"/>
</dbReference>
<dbReference type="InterPro" id="IPR008930">
    <property type="entry name" value="Terpenoid_cyclase/PrenylTrfase"/>
</dbReference>
<feature type="compositionally biased region" description="Pro residues" evidence="1">
    <location>
        <begin position="32"/>
        <end position="45"/>
    </location>
</feature>
<dbReference type="EMBL" id="LECT01000006">
    <property type="protein sequence ID" value="KLU07616.1"/>
    <property type="molecule type" value="Genomic_DNA"/>
</dbReference>
<keyword evidence="2" id="KW-1133">Transmembrane helix</keyword>
<keyword evidence="2" id="KW-0472">Membrane</keyword>
<dbReference type="Proteomes" id="UP000036367">
    <property type="component" value="Unassembled WGS sequence"/>
</dbReference>
<feature type="transmembrane region" description="Helical" evidence="2">
    <location>
        <begin position="187"/>
        <end position="207"/>
    </location>
</feature>
<sequence length="638" mass="68505">MNLPPNTTASDSSDAMDSSGTFSAGPANVSGPPVPPPPVAPPPPADSASTLSPQANASSQPDRTQPNGVPKPPPAPPRATLPPVKPPGVEPPLTREPNVSNGAGSADDSLPSPSPASSSPATARKTKRAAHAAKVAPVAQPEVAKAVPAEVPPATPKSRWRTEVQPESNEETGAEQEDELAPVRRSVPAWLVSMVFHLVVLLVLALLTTPIGEGIGSIVLEFGEATESENFELESVNIQSSDSMLDSTSDLDSEMVVDTDIQSLMDTMEMPTETLEMVQVENGIGSASELVKPMFSGRSGAMKSALIAAYGGNDQTVTAVERGLQWLVKNQERAGSWSMAGPYSDAAPFSENRCAATAMAMLAFQGDGNTHLQGPYSENVERGLRTLLKGQRRDGFLATEVRGDDQQAYGHAQATIALCELFAMTEDSALRGPAQAAVDYCVNAQSAAGGWRYRPRLDSDLSVTGWYVMALTSAHAAGLEVPSSTLQMANTYLDSVQSNAGSWYSYQPNRPGSYAMTAEGLLCRQYLGWPHDEEALKLGIGDLVEDGMLDPNNPNVYYWYYATQAIHHYGGQPWRKWNSVMRTELPRLQLKRGAEAGSWSPQADEWGRRAGRLYVTCLSIYCLEVYYRHLPLYDQQGK</sequence>
<evidence type="ECO:0000313" key="4">
    <source>
        <dbReference type="Proteomes" id="UP000036367"/>
    </source>
</evidence>
<feature type="compositionally biased region" description="Polar residues" evidence="1">
    <location>
        <begin position="47"/>
        <end position="65"/>
    </location>
</feature>
<proteinExistence type="predicted"/>